<dbReference type="CDD" id="cd00093">
    <property type="entry name" value="HTH_XRE"/>
    <property type="match status" value="1"/>
</dbReference>
<protein>
    <submittedName>
        <fullName evidence="2">Helix-turn-helix domain-containing protein</fullName>
    </submittedName>
</protein>
<evidence type="ECO:0000313" key="3">
    <source>
        <dbReference type="Proteomes" id="UP001596107"/>
    </source>
</evidence>
<sequence length="220" mass="24466">MKNDYADRVKKIREALGLTQVQFANAIKASQGRVSKWERGENVPSGEHWDRINKLAGTAGRGLEEVVPLGAGGSPPRTYRIVGEVQAGVWMEAIEWEHDDQIEVALTPPLGLENVDVKGFRVRGSSMNKIYGEGTVVYVQPTILNGIEPKNGQYVLVNRRNRDGLYEATLKEFVVDGEGRRWLWPRSYDPKHQAPLALDNGESEEVTVTGIVRFAVTQAP</sequence>
<dbReference type="SUPFAM" id="SSF47413">
    <property type="entry name" value="lambda repressor-like DNA-binding domains"/>
    <property type="match status" value="1"/>
</dbReference>
<dbReference type="SMART" id="SM00530">
    <property type="entry name" value="HTH_XRE"/>
    <property type="match status" value="1"/>
</dbReference>
<accession>A0ABW0T7Q7</accession>
<comment type="caution">
    <text evidence="2">The sequence shown here is derived from an EMBL/GenBank/DDBJ whole genome shotgun (WGS) entry which is preliminary data.</text>
</comment>
<gene>
    <name evidence="2" type="ORF">ACFPOD_05110</name>
</gene>
<dbReference type="RefSeq" id="WP_223019728.1">
    <property type="nucleotide sequence ID" value="NZ_CP078143.1"/>
</dbReference>
<keyword evidence="3" id="KW-1185">Reference proteome</keyword>
<dbReference type="InterPro" id="IPR010982">
    <property type="entry name" value="Lambda_DNA-bd_dom_sf"/>
</dbReference>
<dbReference type="Pfam" id="PF00717">
    <property type="entry name" value="Peptidase_S24"/>
    <property type="match status" value="1"/>
</dbReference>
<dbReference type="CDD" id="cd06529">
    <property type="entry name" value="S24_LexA-like"/>
    <property type="match status" value="1"/>
</dbReference>
<organism evidence="2 3">
    <name type="scientific">Nitratireductor kimnyeongensis</name>
    <dbReference type="NCBI Taxonomy" id="430679"/>
    <lineage>
        <taxon>Bacteria</taxon>
        <taxon>Pseudomonadati</taxon>
        <taxon>Pseudomonadota</taxon>
        <taxon>Alphaproteobacteria</taxon>
        <taxon>Hyphomicrobiales</taxon>
        <taxon>Phyllobacteriaceae</taxon>
        <taxon>Nitratireductor</taxon>
    </lineage>
</organism>
<feature type="domain" description="HTH cro/C1-type" evidence="1">
    <location>
        <begin position="9"/>
        <end position="52"/>
    </location>
</feature>
<dbReference type="EMBL" id="JBHSNB010000001">
    <property type="protein sequence ID" value="MFC5584480.1"/>
    <property type="molecule type" value="Genomic_DNA"/>
</dbReference>
<dbReference type="Gene3D" id="1.10.260.40">
    <property type="entry name" value="lambda repressor-like DNA-binding domains"/>
    <property type="match status" value="1"/>
</dbReference>
<reference evidence="3" key="1">
    <citation type="journal article" date="2019" name="Int. J. Syst. Evol. Microbiol.">
        <title>The Global Catalogue of Microorganisms (GCM) 10K type strain sequencing project: providing services to taxonomists for standard genome sequencing and annotation.</title>
        <authorList>
            <consortium name="The Broad Institute Genomics Platform"/>
            <consortium name="The Broad Institute Genome Sequencing Center for Infectious Disease"/>
            <person name="Wu L."/>
            <person name="Ma J."/>
        </authorList>
    </citation>
    <scope>NUCLEOTIDE SEQUENCE [LARGE SCALE GENOMIC DNA]</scope>
    <source>
        <strain evidence="3">JCM 3366</strain>
    </source>
</reference>
<dbReference type="InterPro" id="IPR015927">
    <property type="entry name" value="Peptidase_S24_S26A/B/C"/>
</dbReference>
<dbReference type="InterPro" id="IPR001387">
    <property type="entry name" value="Cro/C1-type_HTH"/>
</dbReference>
<dbReference type="SUPFAM" id="SSF51306">
    <property type="entry name" value="LexA/Signal peptidase"/>
    <property type="match status" value="1"/>
</dbReference>
<dbReference type="Pfam" id="PF01381">
    <property type="entry name" value="HTH_3"/>
    <property type="match status" value="1"/>
</dbReference>
<dbReference type="InterPro" id="IPR039418">
    <property type="entry name" value="LexA-like"/>
</dbReference>
<proteinExistence type="predicted"/>
<dbReference type="PROSITE" id="PS50943">
    <property type="entry name" value="HTH_CROC1"/>
    <property type="match status" value="1"/>
</dbReference>
<dbReference type="InterPro" id="IPR036286">
    <property type="entry name" value="LexA/Signal_pep-like_sf"/>
</dbReference>
<evidence type="ECO:0000313" key="2">
    <source>
        <dbReference type="EMBL" id="MFC5584480.1"/>
    </source>
</evidence>
<dbReference type="Proteomes" id="UP001596107">
    <property type="component" value="Unassembled WGS sequence"/>
</dbReference>
<dbReference type="Gene3D" id="2.10.109.10">
    <property type="entry name" value="Umud Fragment, subunit A"/>
    <property type="match status" value="1"/>
</dbReference>
<name>A0ABW0T7Q7_9HYPH</name>
<evidence type="ECO:0000259" key="1">
    <source>
        <dbReference type="PROSITE" id="PS50943"/>
    </source>
</evidence>